<dbReference type="Proteomes" id="UP001501581">
    <property type="component" value="Unassembled WGS sequence"/>
</dbReference>
<protein>
    <recommendedName>
        <fullName evidence="1">DUF6752 domain-containing protein</fullName>
    </recommendedName>
</protein>
<proteinExistence type="predicted"/>
<comment type="caution">
    <text evidence="2">The sequence shown here is derived from an EMBL/GenBank/DDBJ whole genome shotgun (WGS) entry which is preliminary data.</text>
</comment>
<accession>A0ABN1U1G6</accession>
<dbReference type="RefSeq" id="WP_343996406.1">
    <property type="nucleotide sequence ID" value="NZ_BAAALG010000013.1"/>
</dbReference>
<evidence type="ECO:0000259" key="1">
    <source>
        <dbReference type="Pfam" id="PF20537"/>
    </source>
</evidence>
<gene>
    <name evidence="2" type="ORF">GCM10009668_37450</name>
</gene>
<keyword evidence="3" id="KW-1185">Reference proteome</keyword>
<dbReference type="InterPro" id="IPR046640">
    <property type="entry name" value="DUF6752"/>
</dbReference>
<dbReference type="EMBL" id="BAAALG010000013">
    <property type="protein sequence ID" value="GAA1112331.1"/>
    <property type="molecule type" value="Genomic_DNA"/>
</dbReference>
<organism evidence="2 3">
    <name type="scientific">Nocardioides dubius</name>
    <dbReference type="NCBI Taxonomy" id="317019"/>
    <lineage>
        <taxon>Bacteria</taxon>
        <taxon>Bacillati</taxon>
        <taxon>Actinomycetota</taxon>
        <taxon>Actinomycetes</taxon>
        <taxon>Propionibacteriales</taxon>
        <taxon>Nocardioidaceae</taxon>
        <taxon>Nocardioides</taxon>
    </lineage>
</organism>
<sequence>MTTIEAASPLARARQRLAIRSRLRRAQHLALRAREHNVGVLSRLRALEDEVQEQRQLNRRIAELTDVVAELLVPVADRDEERVRAVLDKYRNELV</sequence>
<evidence type="ECO:0000313" key="2">
    <source>
        <dbReference type="EMBL" id="GAA1112331.1"/>
    </source>
</evidence>
<evidence type="ECO:0000313" key="3">
    <source>
        <dbReference type="Proteomes" id="UP001501581"/>
    </source>
</evidence>
<name>A0ABN1U1G6_9ACTN</name>
<reference evidence="2 3" key="1">
    <citation type="journal article" date="2019" name="Int. J. Syst. Evol. Microbiol.">
        <title>The Global Catalogue of Microorganisms (GCM) 10K type strain sequencing project: providing services to taxonomists for standard genome sequencing and annotation.</title>
        <authorList>
            <consortium name="The Broad Institute Genomics Platform"/>
            <consortium name="The Broad Institute Genome Sequencing Center for Infectious Disease"/>
            <person name="Wu L."/>
            <person name="Ma J."/>
        </authorList>
    </citation>
    <scope>NUCLEOTIDE SEQUENCE [LARGE SCALE GENOMIC DNA]</scope>
    <source>
        <strain evidence="2 3">JCM 13008</strain>
    </source>
</reference>
<dbReference type="Pfam" id="PF20537">
    <property type="entry name" value="DUF6752"/>
    <property type="match status" value="1"/>
</dbReference>
<feature type="domain" description="DUF6752" evidence="1">
    <location>
        <begin position="42"/>
        <end position="94"/>
    </location>
</feature>